<protein>
    <submittedName>
        <fullName evidence="3">Uncharacterized protein</fullName>
    </submittedName>
</protein>
<proteinExistence type="predicted"/>
<feature type="region of interest" description="Disordered" evidence="1">
    <location>
        <begin position="58"/>
        <end position="79"/>
    </location>
</feature>
<gene>
    <name evidence="3" type="ORF">HID58_047091</name>
</gene>
<dbReference type="EMBL" id="JAGKQM010000012">
    <property type="protein sequence ID" value="KAH0897523.1"/>
    <property type="molecule type" value="Genomic_DNA"/>
</dbReference>
<sequence>NNKPHELCLSVAGAILMMARNEHPIMPLRVWLLGYALQYVLHMVCVLVEYRRRNRVRNNRTPRSRSSSSSSSMEEDALGSRRNSHEEVLIEIISSFLGSCNCYIDIFSPFAILSRLPRLLIKMDSPVNFILSLLTVVKTLTTFFEKNGELLSPSF</sequence>
<evidence type="ECO:0000256" key="1">
    <source>
        <dbReference type="SAM" id="MobiDB-lite"/>
    </source>
</evidence>
<comment type="caution">
    <text evidence="3">The sequence shown here is derived from an EMBL/GenBank/DDBJ whole genome shotgun (WGS) entry which is preliminary data.</text>
</comment>
<keyword evidence="4" id="KW-1185">Reference proteome</keyword>
<feature type="non-terminal residue" evidence="3">
    <location>
        <position position="1"/>
    </location>
</feature>
<keyword evidence="2" id="KW-1133">Transmembrane helix</keyword>
<reference evidence="3 4" key="1">
    <citation type="submission" date="2021-05" db="EMBL/GenBank/DDBJ databases">
        <title>Genome Assembly of Synthetic Allotetraploid Brassica napus Reveals Homoeologous Exchanges between Subgenomes.</title>
        <authorList>
            <person name="Davis J.T."/>
        </authorList>
    </citation>
    <scope>NUCLEOTIDE SEQUENCE [LARGE SCALE GENOMIC DNA]</scope>
    <source>
        <strain evidence="4">cv. Da-Ae</strain>
        <tissue evidence="3">Seedling</tissue>
    </source>
</reference>
<feature type="transmembrane region" description="Helical" evidence="2">
    <location>
        <begin position="31"/>
        <end position="50"/>
    </location>
</feature>
<name>A0ABQ8AYF2_BRANA</name>
<keyword evidence="2" id="KW-0472">Membrane</keyword>
<accession>A0ABQ8AYF2</accession>
<keyword evidence="2" id="KW-0812">Transmembrane</keyword>
<dbReference type="Proteomes" id="UP000824890">
    <property type="component" value="Unassembled WGS sequence"/>
</dbReference>
<evidence type="ECO:0000256" key="2">
    <source>
        <dbReference type="SAM" id="Phobius"/>
    </source>
</evidence>
<evidence type="ECO:0000313" key="3">
    <source>
        <dbReference type="EMBL" id="KAH0897523.1"/>
    </source>
</evidence>
<evidence type="ECO:0000313" key="4">
    <source>
        <dbReference type="Proteomes" id="UP000824890"/>
    </source>
</evidence>
<organism evidence="3 4">
    <name type="scientific">Brassica napus</name>
    <name type="common">Rape</name>
    <dbReference type="NCBI Taxonomy" id="3708"/>
    <lineage>
        <taxon>Eukaryota</taxon>
        <taxon>Viridiplantae</taxon>
        <taxon>Streptophyta</taxon>
        <taxon>Embryophyta</taxon>
        <taxon>Tracheophyta</taxon>
        <taxon>Spermatophyta</taxon>
        <taxon>Magnoliopsida</taxon>
        <taxon>eudicotyledons</taxon>
        <taxon>Gunneridae</taxon>
        <taxon>Pentapetalae</taxon>
        <taxon>rosids</taxon>
        <taxon>malvids</taxon>
        <taxon>Brassicales</taxon>
        <taxon>Brassicaceae</taxon>
        <taxon>Brassiceae</taxon>
        <taxon>Brassica</taxon>
    </lineage>
</organism>